<dbReference type="InterPro" id="IPR010696">
    <property type="entry name" value="DUF1272"/>
</dbReference>
<keyword evidence="3" id="KW-1185">Reference proteome</keyword>
<proteinExistence type="predicted"/>
<evidence type="ECO:0000313" key="3">
    <source>
        <dbReference type="Proteomes" id="UP001618531"/>
    </source>
</evidence>
<organism evidence="2 3">
    <name type="scientific">Paenibacillus illinoisensis</name>
    <dbReference type="NCBI Taxonomy" id="59845"/>
    <lineage>
        <taxon>Bacteria</taxon>
        <taxon>Bacillati</taxon>
        <taxon>Bacillota</taxon>
        <taxon>Bacilli</taxon>
        <taxon>Bacillales</taxon>
        <taxon>Paenibacillaceae</taxon>
        <taxon>Paenibacillus</taxon>
    </lineage>
</organism>
<dbReference type="PROSITE" id="PS50089">
    <property type="entry name" value="ZF_RING_2"/>
    <property type="match status" value="1"/>
</dbReference>
<dbReference type="Pfam" id="PF06906">
    <property type="entry name" value="DUF1272"/>
    <property type="match status" value="1"/>
</dbReference>
<evidence type="ECO:0000313" key="2">
    <source>
        <dbReference type="EMBL" id="MFK0522263.1"/>
    </source>
</evidence>
<gene>
    <name evidence="2" type="ORF">ACINKY_08620</name>
</gene>
<dbReference type="RefSeq" id="WP_402873636.1">
    <property type="nucleotide sequence ID" value="NZ_JBIYSL010000002.1"/>
</dbReference>
<accession>A0ABW8HSI5</accession>
<protein>
    <submittedName>
        <fullName evidence="2">DUF1272 domain-containing protein</fullName>
    </submittedName>
</protein>
<dbReference type="Proteomes" id="UP001618531">
    <property type="component" value="Unassembled WGS sequence"/>
</dbReference>
<dbReference type="EMBL" id="JBIYSL010000002">
    <property type="protein sequence ID" value="MFK0522263.1"/>
    <property type="molecule type" value="Genomic_DNA"/>
</dbReference>
<evidence type="ECO:0000259" key="1">
    <source>
        <dbReference type="PROSITE" id="PS50089"/>
    </source>
</evidence>
<feature type="domain" description="RING-type" evidence="1">
    <location>
        <begin position="9"/>
        <end position="47"/>
    </location>
</feature>
<name>A0ABW8HSI5_9BACL</name>
<comment type="caution">
    <text evidence="2">The sequence shown here is derived from an EMBL/GenBank/DDBJ whole genome shotgun (WGS) entry which is preliminary data.</text>
</comment>
<sequence length="68" mass="7751">MSLEMRNTCETCESRLHTDSLGYICTHECTFCHECTVEMEYVCPNCKGELVQRPRSKSSMSCPLSPVK</sequence>
<reference evidence="2 3" key="1">
    <citation type="submission" date="2024-11" db="EMBL/GenBank/DDBJ databases">
        <title>Identification and Characterization of a Novel Fosfomycin Bacillithiol Transferase FosB8 in Paenibacillus illinoisensis.</title>
        <authorList>
            <person name="Lu W."/>
        </authorList>
    </citation>
    <scope>NUCLEOTIDE SEQUENCE [LARGE SCALE GENOMIC DNA]</scope>
    <source>
        <strain evidence="2 3">WP77</strain>
    </source>
</reference>
<dbReference type="InterPro" id="IPR001841">
    <property type="entry name" value="Znf_RING"/>
</dbReference>